<evidence type="ECO:0000259" key="1">
    <source>
        <dbReference type="PROSITE" id="PS51352"/>
    </source>
</evidence>
<protein>
    <submittedName>
        <fullName evidence="2">Thioredoxin</fullName>
    </submittedName>
</protein>
<organism evidence="2 3">
    <name type="scientific">Fusobacterium periodonticum</name>
    <dbReference type="NCBI Taxonomy" id="860"/>
    <lineage>
        <taxon>Bacteria</taxon>
        <taxon>Fusobacteriati</taxon>
        <taxon>Fusobacteriota</taxon>
        <taxon>Fusobacteriia</taxon>
        <taxon>Fusobacteriales</taxon>
        <taxon>Fusobacteriaceae</taxon>
        <taxon>Fusobacterium</taxon>
    </lineage>
</organism>
<dbReference type="InterPro" id="IPR036249">
    <property type="entry name" value="Thioredoxin-like_sf"/>
</dbReference>
<accession>A0AAD0HV03</accession>
<dbReference type="Pfam" id="PF00085">
    <property type="entry name" value="Thioredoxin"/>
    <property type="match status" value="1"/>
</dbReference>
<dbReference type="GO" id="GO:0004062">
    <property type="term" value="F:aryl sulfotransferase activity"/>
    <property type="evidence" value="ECO:0007669"/>
    <property type="project" value="InterPro"/>
</dbReference>
<dbReference type="Proteomes" id="UP000241472">
    <property type="component" value="Chromosome"/>
</dbReference>
<dbReference type="Pfam" id="PF05935">
    <property type="entry name" value="Arylsulfotrans"/>
    <property type="match status" value="1"/>
</dbReference>
<sequence length="599" mass="68484">MGLPSIYPTGVTIYNPEKCWNGYNLVQTIESGALLFDMNGNEVRRWDQFHGFPNKLLPNGNLIGYSGDRNPKYGMQDGLDLVQIDYDGNIVWKFEKFEFVEDEGEEPRWMARTHHDYQREGNPVGYYVPGQIPEVNKGNTLILAHQTLYNKKISDKKLLDDVFYEVDWEGNILWQWNANEHFEEIGFSEDAKKTLYENPNVRAADGGVGDWLHINCMSYLGPNKHYDNGDERFHPENIIFDSREANFIAIISKKTGKIVWKIGPNWNDDDVKHIDFIIGPHHAHLIPQGLPGAGNILVFDNGGWGGYGLPNPSSKNGLKNALRDYSRVLEIDPITLEIVWEFTPESIKAAIPTDAAKFYSPYVSSAQRLPNGNTLIDEGSDGRVFEVTVEKEVVWEWISPYFTDGGKTTNNMIYRAYRYPYEWVPQEEKPIEKEIKPLDIKTYRLENAGKFGAKTVVKVEGTIPYSVSDALCVAKIDESKKLNSEKLFTVNRNLFEEIVEDNKKVEKLELILFGAERCRHCKALHPVIEKVLENDLAKSIKAKYVDVDKNPEITEKYKVQGIPVIIITDGEKELSRKAGEKTYSELYSWLEELISKNVK</sequence>
<dbReference type="InterPro" id="IPR010262">
    <property type="entry name" value="Arylsulfotransferase_bact"/>
</dbReference>
<dbReference type="InterPro" id="IPR013766">
    <property type="entry name" value="Thioredoxin_domain"/>
</dbReference>
<dbReference type="AlphaFoldDB" id="A0AAD0HV03"/>
<dbReference type="CDD" id="cd02947">
    <property type="entry name" value="TRX_family"/>
    <property type="match status" value="1"/>
</dbReference>
<dbReference type="PANTHER" id="PTHR35340">
    <property type="entry name" value="PQQ ENZYME REPEAT PROTEIN-RELATED"/>
    <property type="match status" value="1"/>
</dbReference>
<evidence type="ECO:0000313" key="3">
    <source>
        <dbReference type="Proteomes" id="UP000241472"/>
    </source>
</evidence>
<gene>
    <name evidence="2" type="ORF">C4N17_06040</name>
</gene>
<name>A0AAD0HV03_9FUSO</name>
<feature type="domain" description="Thioredoxin" evidence="1">
    <location>
        <begin position="476"/>
        <end position="595"/>
    </location>
</feature>
<dbReference type="KEGG" id="fpei:C4N17_06040"/>
<dbReference type="RefSeq" id="WP_008793255.1">
    <property type="nucleotide sequence ID" value="NZ_CABKNO010000001.1"/>
</dbReference>
<dbReference type="InterPro" id="IPR053143">
    <property type="entry name" value="Arylsulfate_ST"/>
</dbReference>
<dbReference type="PROSITE" id="PS51352">
    <property type="entry name" value="THIOREDOXIN_2"/>
    <property type="match status" value="1"/>
</dbReference>
<dbReference type="SUPFAM" id="SSF52833">
    <property type="entry name" value="Thioredoxin-like"/>
    <property type="match status" value="1"/>
</dbReference>
<dbReference type="EMBL" id="CP028108">
    <property type="protein sequence ID" value="AVQ25296.1"/>
    <property type="molecule type" value="Genomic_DNA"/>
</dbReference>
<dbReference type="Gene3D" id="3.40.30.10">
    <property type="entry name" value="Glutaredoxin"/>
    <property type="match status" value="1"/>
</dbReference>
<dbReference type="PANTHER" id="PTHR35340:SF5">
    <property type="entry name" value="ASST-DOMAIN-CONTAINING PROTEIN"/>
    <property type="match status" value="1"/>
</dbReference>
<reference evidence="2 3" key="1">
    <citation type="submission" date="2018-03" db="EMBL/GenBank/DDBJ databases">
        <title>Complete Fusobacterium genomes using hybrid Minion sequencing.</title>
        <authorList>
            <person name="Slade D.J."/>
            <person name="Lahmers K."/>
        </authorList>
    </citation>
    <scope>NUCLEOTIDE SEQUENCE [LARGE SCALE GENOMIC DNA]</scope>
    <source>
        <strain evidence="2 3">2_1_31</strain>
    </source>
</reference>
<dbReference type="InterPro" id="IPR011047">
    <property type="entry name" value="Quinoprotein_ADH-like_sf"/>
</dbReference>
<dbReference type="SUPFAM" id="SSF50998">
    <property type="entry name" value="Quinoprotein alcohol dehydrogenase-like"/>
    <property type="match status" value="1"/>
</dbReference>
<proteinExistence type="predicted"/>
<evidence type="ECO:0000313" key="2">
    <source>
        <dbReference type="EMBL" id="AVQ25296.1"/>
    </source>
</evidence>